<dbReference type="Proteomes" id="UP000237105">
    <property type="component" value="Unassembled WGS sequence"/>
</dbReference>
<evidence type="ECO:0000313" key="3">
    <source>
        <dbReference type="Proteomes" id="UP000237105"/>
    </source>
</evidence>
<gene>
    <name evidence="2" type="ORF">PanWU01x14_162730</name>
</gene>
<name>A0A2P5CD43_PARAD</name>
<protein>
    <submittedName>
        <fullName evidence="2">Uncharacterized protein</fullName>
    </submittedName>
</protein>
<organism evidence="2 3">
    <name type="scientific">Parasponia andersonii</name>
    <name type="common">Sponia andersonii</name>
    <dbReference type="NCBI Taxonomy" id="3476"/>
    <lineage>
        <taxon>Eukaryota</taxon>
        <taxon>Viridiplantae</taxon>
        <taxon>Streptophyta</taxon>
        <taxon>Embryophyta</taxon>
        <taxon>Tracheophyta</taxon>
        <taxon>Spermatophyta</taxon>
        <taxon>Magnoliopsida</taxon>
        <taxon>eudicotyledons</taxon>
        <taxon>Gunneridae</taxon>
        <taxon>Pentapetalae</taxon>
        <taxon>rosids</taxon>
        <taxon>fabids</taxon>
        <taxon>Rosales</taxon>
        <taxon>Cannabaceae</taxon>
        <taxon>Parasponia</taxon>
    </lineage>
</organism>
<accession>A0A2P5CD43</accession>
<feature type="region of interest" description="Disordered" evidence="1">
    <location>
        <begin position="17"/>
        <end position="36"/>
    </location>
</feature>
<proteinExistence type="predicted"/>
<evidence type="ECO:0000313" key="2">
    <source>
        <dbReference type="EMBL" id="PON58958.1"/>
    </source>
</evidence>
<dbReference type="EMBL" id="JXTB01000144">
    <property type="protein sequence ID" value="PON58958.1"/>
    <property type="molecule type" value="Genomic_DNA"/>
</dbReference>
<dbReference type="AlphaFoldDB" id="A0A2P5CD43"/>
<comment type="caution">
    <text evidence="2">The sequence shown here is derived from an EMBL/GenBank/DDBJ whole genome shotgun (WGS) entry which is preliminary data.</text>
</comment>
<reference evidence="3" key="1">
    <citation type="submission" date="2016-06" db="EMBL/GenBank/DDBJ databases">
        <title>Parallel loss of symbiosis genes in relatives of nitrogen-fixing non-legume Parasponia.</title>
        <authorList>
            <person name="Van Velzen R."/>
            <person name="Holmer R."/>
            <person name="Bu F."/>
            <person name="Rutten L."/>
            <person name="Van Zeijl A."/>
            <person name="Liu W."/>
            <person name="Santuari L."/>
            <person name="Cao Q."/>
            <person name="Sharma T."/>
            <person name="Shen D."/>
            <person name="Roswanjaya Y."/>
            <person name="Wardhani T."/>
            <person name="Kalhor M.S."/>
            <person name="Jansen J."/>
            <person name="Van den Hoogen J."/>
            <person name="Gungor B."/>
            <person name="Hartog M."/>
            <person name="Hontelez J."/>
            <person name="Verver J."/>
            <person name="Yang W.-C."/>
            <person name="Schijlen E."/>
            <person name="Repin R."/>
            <person name="Schilthuizen M."/>
            <person name="Schranz E."/>
            <person name="Heidstra R."/>
            <person name="Miyata K."/>
            <person name="Fedorova E."/>
            <person name="Kohlen W."/>
            <person name="Bisseling T."/>
            <person name="Smit S."/>
            <person name="Geurts R."/>
        </authorList>
    </citation>
    <scope>NUCLEOTIDE SEQUENCE [LARGE SCALE GENOMIC DNA]</scope>
    <source>
        <strain evidence="3">cv. WU1-14</strain>
    </source>
</reference>
<sequence length="73" mass="8002">MNNLRFSHQDISPIKFDGQGSVECGGERKARNGSKERELCGGELELEEDDEPSMFVIVVGRGSIGSDTNKQLC</sequence>
<evidence type="ECO:0000256" key="1">
    <source>
        <dbReference type="SAM" id="MobiDB-lite"/>
    </source>
</evidence>
<keyword evidence="3" id="KW-1185">Reference proteome</keyword>
<feature type="compositionally biased region" description="Basic and acidic residues" evidence="1">
    <location>
        <begin position="25"/>
        <end position="36"/>
    </location>
</feature>